<evidence type="ECO:0000256" key="7">
    <source>
        <dbReference type="ARBA" id="ARBA00047899"/>
    </source>
</evidence>
<accession>A0A1V4H7S3</accession>
<evidence type="ECO:0000259" key="9">
    <source>
        <dbReference type="PROSITE" id="PS50011"/>
    </source>
</evidence>
<protein>
    <recommendedName>
        <fullName evidence="1">non-specific serine/threonine protein kinase</fullName>
        <ecNumber evidence="1">2.7.11.1</ecNumber>
    </recommendedName>
</protein>
<dbReference type="GO" id="GO:0005524">
    <property type="term" value="F:ATP binding"/>
    <property type="evidence" value="ECO:0007669"/>
    <property type="project" value="UniProtKB-KW"/>
</dbReference>
<dbReference type="Gene3D" id="1.10.510.10">
    <property type="entry name" value="Transferase(Phosphotransferase) domain 1"/>
    <property type="match status" value="1"/>
</dbReference>
<dbReference type="OrthoDB" id="9788659at2"/>
<dbReference type="EMBL" id="MBTG01000066">
    <property type="protein sequence ID" value="OPH47232.1"/>
    <property type="molecule type" value="Genomic_DNA"/>
</dbReference>
<evidence type="ECO:0000313" key="11">
    <source>
        <dbReference type="Proteomes" id="UP000190626"/>
    </source>
</evidence>
<comment type="caution">
    <text evidence="10">The sequence shown here is derived from an EMBL/GenBank/DDBJ whole genome shotgun (WGS) entry which is preliminary data.</text>
</comment>
<evidence type="ECO:0000313" key="10">
    <source>
        <dbReference type="EMBL" id="OPH47232.1"/>
    </source>
</evidence>
<evidence type="ECO:0000256" key="8">
    <source>
        <dbReference type="ARBA" id="ARBA00048679"/>
    </source>
</evidence>
<dbReference type="InterPro" id="IPR008271">
    <property type="entry name" value="Ser/Thr_kinase_AS"/>
</dbReference>
<evidence type="ECO:0000256" key="6">
    <source>
        <dbReference type="ARBA" id="ARBA00022840"/>
    </source>
</evidence>
<evidence type="ECO:0000256" key="5">
    <source>
        <dbReference type="ARBA" id="ARBA00022777"/>
    </source>
</evidence>
<organism evidence="10 11">
    <name type="scientific">Paenibacillus ferrarius</name>
    <dbReference type="NCBI Taxonomy" id="1469647"/>
    <lineage>
        <taxon>Bacteria</taxon>
        <taxon>Bacillati</taxon>
        <taxon>Bacillota</taxon>
        <taxon>Bacilli</taxon>
        <taxon>Bacillales</taxon>
        <taxon>Paenibacillaceae</taxon>
        <taxon>Paenibacillus</taxon>
    </lineage>
</organism>
<dbReference type="InterPro" id="IPR000719">
    <property type="entry name" value="Prot_kinase_dom"/>
</dbReference>
<dbReference type="EC" id="2.7.11.1" evidence="1"/>
<dbReference type="Proteomes" id="UP000190626">
    <property type="component" value="Unassembled WGS sequence"/>
</dbReference>
<keyword evidence="3" id="KW-0808">Transferase</keyword>
<dbReference type="InterPro" id="IPR011009">
    <property type="entry name" value="Kinase-like_dom_sf"/>
</dbReference>
<dbReference type="AlphaFoldDB" id="A0A1V4H7S3"/>
<keyword evidence="4" id="KW-0547">Nucleotide-binding</keyword>
<name>A0A1V4H7S3_9BACL</name>
<dbReference type="STRING" id="1469647.BC351_12070"/>
<evidence type="ECO:0000256" key="3">
    <source>
        <dbReference type="ARBA" id="ARBA00022679"/>
    </source>
</evidence>
<dbReference type="Gene3D" id="3.30.200.20">
    <property type="entry name" value="Phosphorylase Kinase, domain 1"/>
    <property type="match status" value="1"/>
</dbReference>
<keyword evidence="11" id="KW-1185">Reference proteome</keyword>
<dbReference type="PROSITE" id="PS50011">
    <property type="entry name" value="PROTEIN_KINASE_DOM"/>
    <property type="match status" value="1"/>
</dbReference>
<evidence type="ECO:0000256" key="2">
    <source>
        <dbReference type="ARBA" id="ARBA00022527"/>
    </source>
</evidence>
<dbReference type="Pfam" id="PF00069">
    <property type="entry name" value="Pkinase"/>
    <property type="match status" value="1"/>
</dbReference>
<dbReference type="GO" id="GO:0004674">
    <property type="term" value="F:protein serine/threonine kinase activity"/>
    <property type="evidence" value="ECO:0007669"/>
    <property type="project" value="UniProtKB-KW"/>
</dbReference>
<sequence>MNRKINWIGTCLGGRYRIEAILAQGGMSHVYLAEDMKLKGKKWAVKECMPLEGTLTSFLEEAEMLATLQHPQLPQLVDYFTTEDGKGFLVMDYIQGPTLQDLFDQQGRDLPVAQIVSIAFQLCDLFHYLHTFQPRPIIYRDLKPSNVMLNEHDQVRLIDFGVARHYERGKQSDTVQMGTIGFAAPEQFSGDQTDARTDLYTLGSMLYYLLSRGQYAYLTQKLLGHIRSDLPEVLTTTIQLLLQENPQHRCQSALEVKMRLRSIYSVPSPLQPEMLHSDQLNLTTSSDKLIVIGSLFAGAGSTFAAISLARILHARQIPNAVVEEPTIEPDLYMLLYGDIKAPKDYAFSHHLVSEQKLSTAASWTDGFTTWVPVHPDGLLSSWHPADTLKLLHTIKKPIVIWDVSTNWQEAAVQELCHSADEIVVLLDASPGKCHRPRSRALFELFMMYQKRGKKVHFVANGNLPGQYRKEWLDALPTAPLCTMPEISRAEVMQAVMKGECIQERPDILERLSDALSPLLHEILPASMWERRASAPKKSWFSRFKQNA</sequence>
<dbReference type="SUPFAM" id="SSF56112">
    <property type="entry name" value="Protein kinase-like (PK-like)"/>
    <property type="match status" value="1"/>
</dbReference>
<keyword evidence="2" id="KW-0723">Serine/threonine-protein kinase</keyword>
<evidence type="ECO:0000256" key="4">
    <source>
        <dbReference type="ARBA" id="ARBA00022741"/>
    </source>
</evidence>
<evidence type="ECO:0000256" key="1">
    <source>
        <dbReference type="ARBA" id="ARBA00012513"/>
    </source>
</evidence>
<keyword evidence="5" id="KW-0418">Kinase</keyword>
<dbReference type="PROSITE" id="PS00108">
    <property type="entry name" value="PROTEIN_KINASE_ST"/>
    <property type="match status" value="1"/>
</dbReference>
<feature type="domain" description="Protein kinase" evidence="9">
    <location>
        <begin position="16"/>
        <end position="264"/>
    </location>
</feature>
<gene>
    <name evidence="10" type="ORF">BC351_12070</name>
</gene>
<dbReference type="PANTHER" id="PTHR24363:SF0">
    <property type="entry name" value="SERINE_THREONINE KINASE LIKE DOMAIN CONTAINING 1"/>
    <property type="match status" value="1"/>
</dbReference>
<dbReference type="RefSeq" id="WP_079420943.1">
    <property type="nucleotide sequence ID" value="NZ_MBTG01000066.1"/>
</dbReference>
<comment type="catalytic activity">
    <reaction evidence="8">
        <text>L-seryl-[protein] + ATP = O-phospho-L-seryl-[protein] + ADP + H(+)</text>
        <dbReference type="Rhea" id="RHEA:17989"/>
        <dbReference type="Rhea" id="RHEA-COMP:9863"/>
        <dbReference type="Rhea" id="RHEA-COMP:11604"/>
        <dbReference type="ChEBI" id="CHEBI:15378"/>
        <dbReference type="ChEBI" id="CHEBI:29999"/>
        <dbReference type="ChEBI" id="CHEBI:30616"/>
        <dbReference type="ChEBI" id="CHEBI:83421"/>
        <dbReference type="ChEBI" id="CHEBI:456216"/>
        <dbReference type="EC" id="2.7.11.1"/>
    </reaction>
</comment>
<dbReference type="CDD" id="cd14014">
    <property type="entry name" value="STKc_PknB_like"/>
    <property type="match status" value="1"/>
</dbReference>
<reference evidence="11" key="1">
    <citation type="submission" date="2016-07" db="EMBL/GenBank/DDBJ databases">
        <authorList>
            <person name="Florea S."/>
            <person name="Webb J.S."/>
            <person name="Jaromczyk J."/>
            <person name="Schardl C.L."/>
        </authorList>
    </citation>
    <scope>NUCLEOTIDE SEQUENCE [LARGE SCALE GENOMIC DNA]</scope>
    <source>
        <strain evidence="11">CY1</strain>
    </source>
</reference>
<comment type="catalytic activity">
    <reaction evidence="7">
        <text>L-threonyl-[protein] + ATP = O-phospho-L-threonyl-[protein] + ADP + H(+)</text>
        <dbReference type="Rhea" id="RHEA:46608"/>
        <dbReference type="Rhea" id="RHEA-COMP:11060"/>
        <dbReference type="Rhea" id="RHEA-COMP:11605"/>
        <dbReference type="ChEBI" id="CHEBI:15378"/>
        <dbReference type="ChEBI" id="CHEBI:30013"/>
        <dbReference type="ChEBI" id="CHEBI:30616"/>
        <dbReference type="ChEBI" id="CHEBI:61977"/>
        <dbReference type="ChEBI" id="CHEBI:456216"/>
        <dbReference type="EC" id="2.7.11.1"/>
    </reaction>
</comment>
<proteinExistence type="predicted"/>
<dbReference type="PANTHER" id="PTHR24363">
    <property type="entry name" value="SERINE/THREONINE PROTEIN KINASE"/>
    <property type="match status" value="1"/>
</dbReference>
<dbReference type="SMART" id="SM00220">
    <property type="entry name" value="S_TKc"/>
    <property type="match status" value="1"/>
</dbReference>
<keyword evidence="6" id="KW-0067">ATP-binding</keyword>